<name>A0M7B3_CHRFK</name>
<accession>A0M7B3</accession>
<dbReference type="STRING" id="411154.GFO_3570"/>
<dbReference type="AlphaFoldDB" id="A0M7B3"/>
<dbReference type="KEGG" id="gfo:GFO_3570"/>
<keyword evidence="1" id="KW-1133">Transmembrane helix</keyword>
<evidence type="ECO:0000313" key="2">
    <source>
        <dbReference type="EMBL" id="CAL68508.1"/>
    </source>
</evidence>
<keyword evidence="1" id="KW-0812">Transmembrane</keyword>
<dbReference type="HOGENOM" id="CLU_2825075_0_0_10"/>
<evidence type="ECO:0000256" key="1">
    <source>
        <dbReference type="SAM" id="Phobius"/>
    </source>
</evidence>
<sequence length="66" mass="7726">MRKYSTIVSIITLIFGFAFYGEKLTINIYDTYYIIAAEVVCFSIWLLFMIIFQLINLKKFLSKNAA</sequence>
<proteinExistence type="predicted"/>
<dbReference type="Proteomes" id="UP000000755">
    <property type="component" value="Chromosome"/>
</dbReference>
<reference evidence="2 3" key="1">
    <citation type="journal article" date="2006" name="Environ. Microbiol.">
        <title>Whole genome analysis of the marine Bacteroidetes'Gramella forsetii' reveals adaptations to degradation of polymeric organic matter.</title>
        <authorList>
            <person name="Bauer M."/>
            <person name="Kube M."/>
            <person name="Teeling H."/>
            <person name="Richter M."/>
            <person name="Lombardot T."/>
            <person name="Allers E."/>
            <person name="Wuerdemann C.A."/>
            <person name="Quast C."/>
            <person name="Kuhl H."/>
            <person name="Knaust F."/>
            <person name="Woebken D."/>
            <person name="Bischof K."/>
            <person name="Mussmann M."/>
            <person name="Choudhuri J.V."/>
            <person name="Meyer F."/>
            <person name="Reinhardt R."/>
            <person name="Amann R.I."/>
            <person name="Gloeckner F.O."/>
        </authorList>
    </citation>
    <scope>NUCLEOTIDE SEQUENCE [LARGE SCALE GENOMIC DNA]</scope>
    <source>
        <strain evidence="2 3">KT0803</strain>
    </source>
</reference>
<gene>
    <name evidence="2" type="ordered locus">GFO_3570</name>
</gene>
<evidence type="ECO:0000313" key="3">
    <source>
        <dbReference type="Proteomes" id="UP000000755"/>
    </source>
</evidence>
<organism evidence="2 3">
    <name type="scientific">Christiangramia forsetii (strain DSM 17595 / CGMCC 1.15422 / KT0803)</name>
    <name type="common">Gramella forsetii</name>
    <dbReference type="NCBI Taxonomy" id="411154"/>
    <lineage>
        <taxon>Bacteria</taxon>
        <taxon>Pseudomonadati</taxon>
        <taxon>Bacteroidota</taxon>
        <taxon>Flavobacteriia</taxon>
        <taxon>Flavobacteriales</taxon>
        <taxon>Flavobacteriaceae</taxon>
        <taxon>Christiangramia</taxon>
    </lineage>
</organism>
<dbReference type="RefSeq" id="WP_011711409.1">
    <property type="nucleotide sequence ID" value="NC_008571.1"/>
</dbReference>
<feature type="transmembrane region" description="Helical" evidence="1">
    <location>
        <begin position="31"/>
        <end position="55"/>
    </location>
</feature>
<dbReference type="OrthoDB" id="1449343at2"/>
<protein>
    <submittedName>
        <fullName evidence="2">Membrane protein</fullName>
    </submittedName>
</protein>
<dbReference type="EMBL" id="CU207366">
    <property type="protein sequence ID" value="CAL68508.1"/>
    <property type="molecule type" value="Genomic_DNA"/>
</dbReference>
<keyword evidence="1" id="KW-0472">Membrane</keyword>